<evidence type="ECO:0000256" key="1">
    <source>
        <dbReference type="SAM" id="MobiDB-lite"/>
    </source>
</evidence>
<evidence type="ECO:0000313" key="3">
    <source>
        <dbReference type="EMBL" id="KAG0288105.1"/>
    </source>
</evidence>
<gene>
    <name evidence="3" type="ORF">BGZ96_008067</name>
</gene>
<name>A0ABQ7JZ91_9FUNG</name>
<proteinExistence type="predicted"/>
<evidence type="ECO:0000313" key="4">
    <source>
        <dbReference type="Proteomes" id="UP001194696"/>
    </source>
</evidence>
<feature type="transmembrane region" description="Helical" evidence="2">
    <location>
        <begin position="36"/>
        <end position="58"/>
    </location>
</feature>
<feature type="region of interest" description="Disordered" evidence="1">
    <location>
        <begin position="1"/>
        <end position="27"/>
    </location>
</feature>
<sequence length="250" mass="26859">MSSSLTSSSSSAFPPSPTSDPDTPASKGMGFQHSKIGLIVGLTLAFALLIFLACLYFLRRRRQNLQIDSSTGPRRVSSRWGGAAAAAALFRIKQKGSKLSLGHTSLQHSPNNPYPSSVYDDKVLSSSNNDGSFLRAHASLVRSTSTISTTTVSDKSATGVMGTGLGMTLIDIPEDHEPESSRSSLSQAMINYFQNENDELERDLDAEFAEEPIATTNTVLSNDNNELQTLMDRPGGQQVCPATSRSQCCF</sequence>
<keyword evidence="2" id="KW-0812">Transmembrane</keyword>
<dbReference type="Proteomes" id="UP001194696">
    <property type="component" value="Unassembled WGS sequence"/>
</dbReference>
<protein>
    <submittedName>
        <fullName evidence="3">Uncharacterized protein</fullName>
    </submittedName>
</protein>
<evidence type="ECO:0000256" key="2">
    <source>
        <dbReference type="SAM" id="Phobius"/>
    </source>
</evidence>
<dbReference type="EMBL" id="JAAAIM010000434">
    <property type="protein sequence ID" value="KAG0288105.1"/>
    <property type="molecule type" value="Genomic_DNA"/>
</dbReference>
<reference evidence="3 4" key="1">
    <citation type="journal article" date="2020" name="Fungal Divers.">
        <title>Resolving the Mortierellaceae phylogeny through synthesis of multi-gene phylogenetics and phylogenomics.</title>
        <authorList>
            <person name="Vandepol N."/>
            <person name="Liber J."/>
            <person name="Desiro A."/>
            <person name="Na H."/>
            <person name="Kennedy M."/>
            <person name="Barry K."/>
            <person name="Grigoriev I.V."/>
            <person name="Miller A.N."/>
            <person name="O'Donnell K."/>
            <person name="Stajich J.E."/>
            <person name="Bonito G."/>
        </authorList>
    </citation>
    <scope>NUCLEOTIDE SEQUENCE [LARGE SCALE GENOMIC DNA]</scope>
    <source>
        <strain evidence="3 4">AD045</strain>
    </source>
</reference>
<accession>A0ABQ7JZ91</accession>
<keyword evidence="4" id="KW-1185">Reference proteome</keyword>
<keyword evidence="2" id="KW-1133">Transmembrane helix</keyword>
<organism evidence="3 4">
    <name type="scientific">Linnemannia gamsii</name>
    <dbReference type="NCBI Taxonomy" id="64522"/>
    <lineage>
        <taxon>Eukaryota</taxon>
        <taxon>Fungi</taxon>
        <taxon>Fungi incertae sedis</taxon>
        <taxon>Mucoromycota</taxon>
        <taxon>Mortierellomycotina</taxon>
        <taxon>Mortierellomycetes</taxon>
        <taxon>Mortierellales</taxon>
        <taxon>Mortierellaceae</taxon>
        <taxon>Linnemannia</taxon>
    </lineage>
</organism>
<feature type="compositionally biased region" description="Low complexity" evidence="1">
    <location>
        <begin position="1"/>
        <end position="26"/>
    </location>
</feature>
<keyword evidence="2" id="KW-0472">Membrane</keyword>
<comment type="caution">
    <text evidence="3">The sequence shown here is derived from an EMBL/GenBank/DDBJ whole genome shotgun (WGS) entry which is preliminary data.</text>
</comment>